<feature type="compositionally biased region" description="Low complexity" evidence="19">
    <location>
        <begin position="536"/>
        <end position="545"/>
    </location>
</feature>
<dbReference type="InterPro" id="IPR005434">
    <property type="entry name" value="GABBAa4_rcpt"/>
</dbReference>
<keyword evidence="16 18" id="KW-0407">Ion channel</keyword>
<evidence type="ECO:0000256" key="6">
    <source>
        <dbReference type="ARBA" id="ARBA00023018"/>
    </source>
</evidence>
<feature type="region of interest" description="Disordered" evidence="19">
    <location>
        <begin position="529"/>
        <end position="557"/>
    </location>
</feature>
<protein>
    <recommendedName>
        <fullName evidence="24">Gamma-aminobutyric acid receptor subunit alpha-4</fullName>
    </recommendedName>
</protein>
<dbReference type="FunFam" id="1.20.58.390:FF:000002">
    <property type="entry name" value="Putative gamma-aminobutyric acid receptor subunit alpha-5"/>
    <property type="match status" value="1"/>
</dbReference>
<evidence type="ECO:0000313" key="23">
    <source>
        <dbReference type="Proteomes" id="UP000287033"/>
    </source>
</evidence>
<comment type="caution">
    <text evidence="22">The sequence shown here is derived from an EMBL/GenBank/DDBJ whole genome shotgun (WGS) entry which is preliminary data.</text>
</comment>
<sequence>MREPSPLSEGCQEEEEVEEGRTRQSAAGKGKRLKVWHAKMVPAKESVIRMSSSYISTLLYFIYVTACIGESSPETKKDEKLYPENFTRILDRLLDGYDNRLRPGFGGTVTEVKTDIYVTSFGPVSDVEMEYTMDVFFRQTWVDKRLKYDGPIEILRLNNMMVTKVWTPDTFFRNGKKSISHNMTAPNKLFRIMQNGTILYTMRLTISAECPMKLVDFPMDGHACPLKFGSYAYPKSEIIYTWTKGPERSVEVPKESSSLVQYDLVGQTVSSGTVKSITGEYVVMTVYFHLRRKMGYFMIQTYIPCIMTVILSQVSFWINKESVPARTVFGITTVLTMTTLSISARHSLPKVSYATAMDWFIAVCFAFVFSALIEFAAVNYFTNIQAEKAKKRAAKPPATSPLTPIKTVSASEVVTQHPDSNGNLRKRMNFLVQSDILASEKDYLENDSKSEISRPSIIGQVPPSTIASPSSVPTPRKFGHTHASPTMPLVRSTPPPPPCTPTIASLRPTPVHRQCGATLEQNLLPSRLFGQTSKHSSPTTTSSAPVLPPASPANSGTSKIDKYARILFPVTFGAFNMVYWVVYLSKDTMEKTEGEM</sequence>
<dbReference type="InterPro" id="IPR036719">
    <property type="entry name" value="Neuro-gated_channel_TM_sf"/>
</dbReference>
<dbReference type="GO" id="GO:0005230">
    <property type="term" value="F:extracellular ligand-gated monoatomic ion channel activity"/>
    <property type="evidence" value="ECO:0007669"/>
    <property type="project" value="InterPro"/>
</dbReference>
<keyword evidence="6" id="KW-0770">Synapse</keyword>
<evidence type="ECO:0000256" key="1">
    <source>
        <dbReference type="ARBA" id="ARBA00022448"/>
    </source>
</evidence>
<evidence type="ECO:0000256" key="9">
    <source>
        <dbReference type="ARBA" id="ARBA00023157"/>
    </source>
</evidence>
<feature type="compositionally biased region" description="Polar residues" evidence="19">
    <location>
        <begin position="462"/>
        <end position="473"/>
    </location>
</feature>
<evidence type="ECO:0000256" key="12">
    <source>
        <dbReference type="ARBA" id="ARBA00023180"/>
    </source>
</evidence>
<dbReference type="PRINTS" id="PR01079">
    <property type="entry name" value="GABAARALPHA"/>
</dbReference>
<dbReference type="Gene3D" id="1.20.58.390">
    <property type="entry name" value="Neurotransmitter-gated ion-channel transmembrane domain"/>
    <property type="match status" value="1"/>
</dbReference>
<feature type="transmembrane region" description="Helical" evidence="18">
    <location>
        <begin position="328"/>
        <end position="347"/>
    </location>
</feature>
<evidence type="ECO:0000256" key="17">
    <source>
        <dbReference type="ARBA" id="ARBA00034104"/>
    </source>
</evidence>
<evidence type="ECO:0000259" key="20">
    <source>
        <dbReference type="Pfam" id="PF02931"/>
    </source>
</evidence>
<dbReference type="InterPro" id="IPR036734">
    <property type="entry name" value="Neur_chan_lig-bd_sf"/>
</dbReference>
<keyword evidence="14" id="KW-0628">Postsynaptic cell membrane</keyword>
<evidence type="ECO:0000256" key="10">
    <source>
        <dbReference type="ARBA" id="ARBA00023170"/>
    </source>
</evidence>
<feature type="transmembrane region" description="Helical" evidence="18">
    <location>
        <begin position="294"/>
        <end position="316"/>
    </location>
</feature>
<keyword evidence="7 18" id="KW-0406">Ion transport</keyword>
<evidence type="ECO:0000256" key="7">
    <source>
        <dbReference type="ARBA" id="ARBA00023065"/>
    </source>
</evidence>
<keyword evidence="8 18" id="KW-0472">Membrane</keyword>
<dbReference type="InterPro" id="IPR047024">
    <property type="entry name" value="Gabra-1-6_TM"/>
</dbReference>
<feature type="transmembrane region" description="Helical" evidence="18">
    <location>
        <begin position="563"/>
        <end position="582"/>
    </location>
</feature>
<dbReference type="PROSITE" id="PS00236">
    <property type="entry name" value="NEUROTR_ION_CHANNEL"/>
    <property type="match status" value="1"/>
</dbReference>
<comment type="similarity">
    <text evidence="18">Belongs to the ligand-gated ion channel (TC 1.A.9) family.</text>
</comment>
<feature type="transmembrane region" description="Helical" evidence="18">
    <location>
        <begin position="359"/>
        <end position="382"/>
    </location>
</feature>
<dbReference type="FunFam" id="2.70.170.10:FF:000001">
    <property type="entry name" value="Gamma-aminobutyric acid A receptor subunit alpha-2"/>
    <property type="match status" value="1"/>
</dbReference>
<keyword evidence="5 18" id="KW-1133">Transmembrane helix</keyword>
<dbReference type="OMA" id="EIRINMH"/>
<dbReference type="InterPro" id="IPR006029">
    <property type="entry name" value="Neurotrans-gated_channel_TM"/>
</dbReference>
<dbReference type="Pfam" id="PF02931">
    <property type="entry name" value="Neur_chan_LBD"/>
    <property type="match status" value="1"/>
</dbReference>
<keyword evidence="4" id="KW-0732">Signal</keyword>
<keyword evidence="9" id="KW-1015">Disulfide bond</keyword>
<evidence type="ECO:0000256" key="13">
    <source>
        <dbReference type="ARBA" id="ARBA00023214"/>
    </source>
</evidence>
<dbReference type="GO" id="GO:0034707">
    <property type="term" value="C:chloride channel complex"/>
    <property type="evidence" value="ECO:0007669"/>
    <property type="project" value="UniProtKB-KW"/>
</dbReference>
<keyword evidence="12" id="KW-0325">Glycoprotein</keyword>
<dbReference type="PRINTS" id="PR01617">
    <property type="entry name" value="GABAARALPHA4"/>
</dbReference>
<dbReference type="SUPFAM" id="SSF90112">
    <property type="entry name" value="Neurotransmitter-gated ion-channel transmembrane pore"/>
    <property type="match status" value="1"/>
</dbReference>
<keyword evidence="1 18" id="KW-0813">Transport</keyword>
<evidence type="ECO:0000256" key="11">
    <source>
        <dbReference type="ARBA" id="ARBA00023173"/>
    </source>
</evidence>
<dbReference type="NCBIfam" id="TIGR00860">
    <property type="entry name" value="LIC"/>
    <property type="match status" value="1"/>
</dbReference>
<keyword evidence="13" id="KW-0868">Chloride</keyword>
<dbReference type="InterPro" id="IPR038050">
    <property type="entry name" value="Neuro_actylchol_rec"/>
</dbReference>
<dbReference type="InterPro" id="IPR006201">
    <property type="entry name" value="Neur_channel"/>
</dbReference>
<keyword evidence="3 18" id="KW-0812">Transmembrane</keyword>
<keyword evidence="11" id="KW-0869">Chloride channel</keyword>
<dbReference type="STRING" id="137246.A0A401SNF8"/>
<evidence type="ECO:0000256" key="5">
    <source>
        <dbReference type="ARBA" id="ARBA00022989"/>
    </source>
</evidence>
<dbReference type="Proteomes" id="UP000287033">
    <property type="component" value="Unassembled WGS sequence"/>
</dbReference>
<keyword evidence="2" id="KW-1003">Cell membrane</keyword>
<dbReference type="GO" id="GO:0045211">
    <property type="term" value="C:postsynaptic membrane"/>
    <property type="evidence" value="ECO:0007669"/>
    <property type="project" value="UniProtKB-SubCell"/>
</dbReference>
<accession>A0A401SNF8</accession>
<evidence type="ECO:0000313" key="22">
    <source>
        <dbReference type="EMBL" id="GCC31935.1"/>
    </source>
</evidence>
<keyword evidence="15" id="KW-1071">Ligand-gated ion channel</keyword>
<evidence type="ECO:0000256" key="2">
    <source>
        <dbReference type="ARBA" id="ARBA00022475"/>
    </source>
</evidence>
<evidence type="ECO:0000259" key="21">
    <source>
        <dbReference type="Pfam" id="PF02932"/>
    </source>
</evidence>
<dbReference type="Pfam" id="PF02932">
    <property type="entry name" value="Neur_chan_memb"/>
    <property type="match status" value="1"/>
</dbReference>
<proteinExistence type="inferred from homology"/>
<organism evidence="22 23">
    <name type="scientific">Chiloscyllium punctatum</name>
    <name type="common">Brownbanded bambooshark</name>
    <name type="synonym">Hemiscyllium punctatum</name>
    <dbReference type="NCBI Taxonomy" id="137246"/>
    <lineage>
        <taxon>Eukaryota</taxon>
        <taxon>Metazoa</taxon>
        <taxon>Chordata</taxon>
        <taxon>Craniata</taxon>
        <taxon>Vertebrata</taxon>
        <taxon>Chondrichthyes</taxon>
        <taxon>Elasmobranchii</taxon>
        <taxon>Galeomorphii</taxon>
        <taxon>Galeoidea</taxon>
        <taxon>Orectolobiformes</taxon>
        <taxon>Hemiscylliidae</taxon>
        <taxon>Chiloscyllium</taxon>
    </lineage>
</organism>
<dbReference type="GO" id="GO:0004890">
    <property type="term" value="F:GABA-A receptor activity"/>
    <property type="evidence" value="ECO:0007669"/>
    <property type="project" value="InterPro"/>
</dbReference>
<feature type="region of interest" description="Disordered" evidence="19">
    <location>
        <begin position="1"/>
        <end position="28"/>
    </location>
</feature>
<keyword evidence="10" id="KW-0675">Receptor</keyword>
<feature type="domain" description="Neurotransmitter-gated ion-channel transmembrane" evidence="21">
    <location>
        <begin position="301"/>
        <end position="580"/>
    </location>
</feature>
<feature type="domain" description="Neurotransmitter-gated ion-channel ligand-binding" evidence="20">
    <location>
        <begin position="87"/>
        <end position="294"/>
    </location>
</feature>
<evidence type="ECO:0000256" key="3">
    <source>
        <dbReference type="ARBA" id="ARBA00022692"/>
    </source>
</evidence>
<reference evidence="22 23" key="1">
    <citation type="journal article" date="2018" name="Nat. Ecol. Evol.">
        <title>Shark genomes provide insights into elasmobranch evolution and the origin of vertebrates.</title>
        <authorList>
            <person name="Hara Y"/>
            <person name="Yamaguchi K"/>
            <person name="Onimaru K"/>
            <person name="Kadota M"/>
            <person name="Koyanagi M"/>
            <person name="Keeley SD"/>
            <person name="Tatsumi K"/>
            <person name="Tanaka K"/>
            <person name="Motone F"/>
            <person name="Kageyama Y"/>
            <person name="Nozu R"/>
            <person name="Adachi N"/>
            <person name="Nishimura O"/>
            <person name="Nakagawa R"/>
            <person name="Tanegashima C"/>
            <person name="Kiyatake I"/>
            <person name="Matsumoto R"/>
            <person name="Murakumo K"/>
            <person name="Nishida K"/>
            <person name="Terakita A"/>
            <person name="Kuratani S"/>
            <person name="Sato K"/>
            <person name="Hyodo S Kuraku.S."/>
        </authorList>
    </citation>
    <scope>NUCLEOTIDE SEQUENCE [LARGE SCALE GENOMIC DNA]</scope>
</reference>
<keyword evidence="23" id="KW-1185">Reference proteome</keyword>
<comment type="subcellular location">
    <subcellularLocation>
        <location evidence="17">Postsynaptic cell membrane</location>
        <topology evidence="17">Multi-pass membrane protein</topology>
    </subcellularLocation>
</comment>
<dbReference type="PANTHER" id="PTHR18945">
    <property type="entry name" value="NEUROTRANSMITTER GATED ION CHANNEL"/>
    <property type="match status" value="1"/>
</dbReference>
<dbReference type="InterPro" id="IPR001390">
    <property type="entry name" value="GABAAa_rcpt"/>
</dbReference>
<dbReference type="AlphaFoldDB" id="A0A401SNF8"/>
<dbReference type="PRINTS" id="PR00252">
    <property type="entry name" value="NRIONCHANNEL"/>
</dbReference>
<evidence type="ECO:0000256" key="4">
    <source>
        <dbReference type="ARBA" id="ARBA00022729"/>
    </source>
</evidence>
<dbReference type="CDD" id="cd19052">
    <property type="entry name" value="LGIC_TM_GABAAR_alpha"/>
    <property type="match status" value="1"/>
</dbReference>
<evidence type="ECO:0000256" key="15">
    <source>
        <dbReference type="ARBA" id="ARBA00023286"/>
    </source>
</evidence>
<dbReference type="InterPro" id="IPR006028">
    <property type="entry name" value="GABAA/Glycine_rcpt"/>
</dbReference>
<evidence type="ECO:0000256" key="19">
    <source>
        <dbReference type="SAM" id="MobiDB-lite"/>
    </source>
</evidence>
<evidence type="ECO:0008006" key="24">
    <source>
        <dbReference type="Google" id="ProtNLM"/>
    </source>
</evidence>
<evidence type="ECO:0000256" key="16">
    <source>
        <dbReference type="ARBA" id="ARBA00023303"/>
    </source>
</evidence>
<evidence type="ECO:0000256" key="8">
    <source>
        <dbReference type="ARBA" id="ARBA00023136"/>
    </source>
</evidence>
<dbReference type="SUPFAM" id="SSF63712">
    <property type="entry name" value="Nicotinic receptor ligand binding domain-like"/>
    <property type="match status" value="1"/>
</dbReference>
<dbReference type="PRINTS" id="PR00253">
    <property type="entry name" value="GABAARECEPTR"/>
</dbReference>
<dbReference type="InterPro" id="IPR018000">
    <property type="entry name" value="Neurotransmitter_ion_chnl_CS"/>
</dbReference>
<feature type="region of interest" description="Disordered" evidence="19">
    <location>
        <begin position="447"/>
        <end position="501"/>
    </location>
</feature>
<dbReference type="EMBL" id="BEZZ01000400">
    <property type="protein sequence ID" value="GCC31935.1"/>
    <property type="molecule type" value="Genomic_DNA"/>
</dbReference>
<dbReference type="GO" id="GO:0007214">
    <property type="term" value="P:gamma-aminobutyric acid signaling pathway"/>
    <property type="evidence" value="ECO:0007669"/>
    <property type="project" value="InterPro"/>
</dbReference>
<name>A0A401SNF8_CHIPU</name>
<evidence type="ECO:0000256" key="14">
    <source>
        <dbReference type="ARBA" id="ARBA00023257"/>
    </source>
</evidence>
<dbReference type="GO" id="GO:0005254">
    <property type="term" value="F:chloride channel activity"/>
    <property type="evidence" value="ECO:0007669"/>
    <property type="project" value="UniProtKB-KW"/>
</dbReference>
<evidence type="ECO:0000256" key="18">
    <source>
        <dbReference type="RuleBase" id="RU000687"/>
    </source>
</evidence>
<dbReference type="Gene3D" id="2.70.170.10">
    <property type="entry name" value="Neurotransmitter-gated ion-channel ligand-binding domain"/>
    <property type="match status" value="1"/>
</dbReference>
<dbReference type="InterPro" id="IPR006202">
    <property type="entry name" value="Neur_chan_lig-bd"/>
</dbReference>
<gene>
    <name evidence="22" type="ORF">chiPu_0010395</name>
</gene>
<dbReference type="OrthoDB" id="203862at2759"/>